<dbReference type="Proteomes" id="UP000216897">
    <property type="component" value="Unassembled WGS sequence"/>
</dbReference>
<comment type="caution">
    <text evidence="1">The sequence shown here is derived from an EMBL/GenBank/DDBJ whole genome shotgun (WGS) entry which is preliminary data.</text>
</comment>
<evidence type="ECO:0000313" key="2">
    <source>
        <dbReference type="Proteomes" id="UP000216897"/>
    </source>
</evidence>
<sequence length="60" mass="6519">MPFMLPVSARKHARPLHKGLRPLLYIFTSLALAAGQGFDSHAALAEAGAHYARLLLEFAC</sequence>
<gene>
    <name evidence="1" type="ORF">CJF38_03065</name>
</gene>
<evidence type="ECO:0000313" key="1">
    <source>
        <dbReference type="EMBL" id="OZY56694.1"/>
    </source>
</evidence>
<name>A0ABX4GR95_9PSED</name>
<reference evidence="1 2" key="1">
    <citation type="submission" date="2017-08" db="EMBL/GenBank/DDBJ databases">
        <title>Genomic and metabolic characterisation of spoilage-associated Pseudomonas species.</title>
        <authorList>
            <person name="Stanborough T."/>
            <person name="Fegan N."/>
            <person name="Powell S.M."/>
            <person name="Singh T."/>
            <person name="Tamplin M.L."/>
            <person name="Chandry P.S."/>
        </authorList>
    </citation>
    <scope>NUCLEOTIDE SEQUENCE [LARGE SCALE GENOMIC DNA]</scope>
    <source>
        <strain evidence="1 2">L1814</strain>
    </source>
</reference>
<accession>A0ABX4GR95</accession>
<protein>
    <submittedName>
        <fullName evidence="1">Uncharacterized protein</fullName>
    </submittedName>
</protein>
<proteinExistence type="predicted"/>
<dbReference type="EMBL" id="NQKG01000002">
    <property type="protein sequence ID" value="OZY56694.1"/>
    <property type="molecule type" value="Genomic_DNA"/>
</dbReference>
<organism evidence="1 2">
    <name type="scientific">Pseudomonas lundensis</name>
    <dbReference type="NCBI Taxonomy" id="86185"/>
    <lineage>
        <taxon>Bacteria</taxon>
        <taxon>Pseudomonadati</taxon>
        <taxon>Pseudomonadota</taxon>
        <taxon>Gammaproteobacteria</taxon>
        <taxon>Pseudomonadales</taxon>
        <taxon>Pseudomonadaceae</taxon>
        <taxon>Pseudomonas</taxon>
    </lineage>
</organism>
<keyword evidence="2" id="KW-1185">Reference proteome</keyword>